<name>A0A4Q2D2K1_9AGAR</name>
<gene>
    <name evidence="1" type="ORF">EST38_g12367</name>
</gene>
<dbReference type="EMBL" id="SDEE01000900">
    <property type="protein sequence ID" value="RXW13487.1"/>
    <property type="molecule type" value="Genomic_DNA"/>
</dbReference>
<keyword evidence="2" id="KW-1185">Reference proteome</keyword>
<evidence type="ECO:0000313" key="2">
    <source>
        <dbReference type="Proteomes" id="UP000290288"/>
    </source>
</evidence>
<dbReference type="AlphaFoldDB" id="A0A4Q2D2K1"/>
<comment type="caution">
    <text evidence="1">The sequence shown here is derived from an EMBL/GenBank/DDBJ whole genome shotgun (WGS) entry which is preliminary data.</text>
</comment>
<organism evidence="1 2">
    <name type="scientific">Candolleomyces aberdarensis</name>
    <dbReference type="NCBI Taxonomy" id="2316362"/>
    <lineage>
        <taxon>Eukaryota</taxon>
        <taxon>Fungi</taxon>
        <taxon>Dikarya</taxon>
        <taxon>Basidiomycota</taxon>
        <taxon>Agaricomycotina</taxon>
        <taxon>Agaricomycetes</taxon>
        <taxon>Agaricomycetidae</taxon>
        <taxon>Agaricales</taxon>
        <taxon>Agaricineae</taxon>
        <taxon>Psathyrellaceae</taxon>
        <taxon>Candolleomyces</taxon>
    </lineage>
</organism>
<dbReference type="Proteomes" id="UP000290288">
    <property type="component" value="Unassembled WGS sequence"/>
</dbReference>
<sequence>MAPKQKKTTVQFHDSSDFWDSDCDNGYQDQHVQFYKTDRGLAATTTTVYVPPTPVKWVKTSPAGFVDPVEPLTFADENTCNKPAPTATEAQVRGDVNAKVWGEGPEEHADTRKRKATQAYNPLALSVSRVDQYAQEMLALEGLDKTESHRCQSCSIIIGATLGEDAH</sequence>
<accession>A0A4Q2D2K1</accession>
<evidence type="ECO:0000313" key="1">
    <source>
        <dbReference type="EMBL" id="RXW13487.1"/>
    </source>
</evidence>
<protein>
    <submittedName>
        <fullName evidence="1">Uncharacterized protein</fullName>
    </submittedName>
</protein>
<proteinExistence type="predicted"/>
<reference evidence="1 2" key="1">
    <citation type="submission" date="2019-01" db="EMBL/GenBank/DDBJ databases">
        <title>Draft genome sequence of Psathyrella aberdarensis IHI B618.</title>
        <authorList>
            <person name="Buettner E."/>
            <person name="Kellner H."/>
        </authorList>
    </citation>
    <scope>NUCLEOTIDE SEQUENCE [LARGE SCALE GENOMIC DNA]</scope>
    <source>
        <strain evidence="1 2">IHI B618</strain>
    </source>
</reference>